<proteinExistence type="predicted"/>
<feature type="region of interest" description="Disordered" evidence="1">
    <location>
        <begin position="1"/>
        <end position="45"/>
    </location>
</feature>
<dbReference type="PANTHER" id="PTHR46889:SF4">
    <property type="entry name" value="TRANSPOSASE INSO FOR INSERTION SEQUENCE ELEMENT IS911B-RELATED"/>
    <property type="match status" value="1"/>
</dbReference>
<dbReference type="InterPro" id="IPR050900">
    <property type="entry name" value="Transposase_IS3/IS150/IS904"/>
</dbReference>
<dbReference type="InterPro" id="IPR001584">
    <property type="entry name" value="Integrase_cat-core"/>
</dbReference>
<protein>
    <submittedName>
        <fullName evidence="3">Transposase InsO family protein</fullName>
    </submittedName>
</protein>
<gene>
    <name evidence="3" type="ORF">HNR70_002718</name>
</gene>
<dbReference type="SUPFAM" id="SSF53098">
    <property type="entry name" value="Ribonuclease H-like"/>
    <property type="match status" value="1"/>
</dbReference>
<dbReference type="Gene3D" id="3.30.420.10">
    <property type="entry name" value="Ribonuclease H-like superfamily/Ribonuclease H"/>
    <property type="match status" value="1"/>
</dbReference>
<dbReference type="InterPro" id="IPR036397">
    <property type="entry name" value="RNaseH_sf"/>
</dbReference>
<dbReference type="PROSITE" id="PS50994">
    <property type="entry name" value="INTEGRASE"/>
    <property type="match status" value="1"/>
</dbReference>
<name>A0A841AHV2_9MICO</name>
<dbReference type="InterPro" id="IPR012337">
    <property type="entry name" value="RNaseH-like_sf"/>
</dbReference>
<accession>A0A841AHV2</accession>
<dbReference type="AlphaFoldDB" id="A0A841AHV2"/>
<evidence type="ECO:0000313" key="3">
    <source>
        <dbReference type="EMBL" id="MBB5832905.1"/>
    </source>
</evidence>
<evidence type="ECO:0000256" key="1">
    <source>
        <dbReference type="SAM" id="MobiDB-lite"/>
    </source>
</evidence>
<evidence type="ECO:0000313" key="4">
    <source>
        <dbReference type="Proteomes" id="UP000588158"/>
    </source>
</evidence>
<organism evidence="3 4">
    <name type="scientific">Brachybacterium aquaticum</name>
    <dbReference type="NCBI Taxonomy" id="1432564"/>
    <lineage>
        <taxon>Bacteria</taxon>
        <taxon>Bacillati</taxon>
        <taxon>Actinomycetota</taxon>
        <taxon>Actinomycetes</taxon>
        <taxon>Micrococcales</taxon>
        <taxon>Dermabacteraceae</taxon>
        <taxon>Brachybacterium</taxon>
    </lineage>
</organism>
<feature type="compositionally biased region" description="Basic and acidic residues" evidence="1">
    <location>
        <begin position="33"/>
        <end position="45"/>
    </location>
</feature>
<comment type="caution">
    <text evidence="3">The sequence shown here is derived from an EMBL/GenBank/DDBJ whole genome shotgun (WGS) entry which is preliminary data.</text>
</comment>
<dbReference type="GO" id="GO:0015074">
    <property type="term" value="P:DNA integration"/>
    <property type="evidence" value="ECO:0007669"/>
    <property type="project" value="InterPro"/>
</dbReference>
<dbReference type="Pfam" id="PF13683">
    <property type="entry name" value="rve_3"/>
    <property type="match status" value="1"/>
</dbReference>
<dbReference type="EMBL" id="JACHLZ010000001">
    <property type="protein sequence ID" value="MBB5832905.1"/>
    <property type="molecule type" value="Genomic_DNA"/>
</dbReference>
<dbReference type="PANTHER" id="PTHR46889">
    <property type="entry name" value="TRANSPOSASE INSF FOR INSERTION SEQUENCE IS3B-RELATED"/>
    <property type="match status" value="1"/>
</dbReference>
<evidence type="ECO:0000259" key="2">
    <source>
        <dbReference type="PROSITE" id="PS50994"/>
    </source>
</evidence>
<dbReference type="GO" id="GO:0003676">
    <property type="term" value="F:nucleic acid binding"/>
    <property type="evidence" value="ECO:0007669"/>
    <property type="project" value="InterPro"/>
</dbReference>
<dbReference type="Proteomes" id="UP000588158">
    <property type="component" value="Unassembled WGS sequence"/>
</dbReference>
<keyword evidence="4" id="KW-1185">Reference proteome</keyword>
<feature type="compositionally biased region" description="Low complexity" evidence="1">
    <location>
        <begin position="13"/>
        <end position="28"/>
    </location>
</feature>
<feature type="domain" description="Integrase catalytic" evidence="2">
    <location>
        <begin position="69"/>
        <end position="254"/>
    </location>
</feature>
<sequence>MTDIGDSTGDSNTSAAPPSASATSPTTSLGRCSKPEGSDPRYTLIREEPLPAAYQRERRQLAQRRKAAFAEEPTGANQVWQLDFSEFETNTGGTWRIAGCRDYWSKYEYPWHVSPTANQHDAITAIETALEHYEALFGHPLIETCQADENGEVIPALTIVTDNGGPFRSFRFEHFITSHPELRHVRTRIRTPGQNGSRERGFGTLKYERLFLEEIDDVLALVEHADAYRSEYNQIRPHEALAWNRPLDVHLDHADPYTPTFPTTENVPTTLRGTVVVVMMVVCLPDGGHVGRGPGRQDVDGALQAHMRSCKAFDRRSSSVTPPAKGSWTVQIKDRPPAGPPVKFRVTRPLAGGQLHPLRLGLAEPFR</sequence>
<reference evidence="3 4" key="1">
    <citation type="submission" date="2020-08" db="EMBL/GenBank/DDBJ databases">
        <title>Sequencing the genomes of 1000 actinobacteria strains.</title>
        <authorList>
            <person name="Klenk H.-P."/>
        </authorList>
    </citation>
    <scope>NUCLEOTIDE SEQUENCE [LARGE SCALE GENOMIC DNA]</scope>
    <source>
        <strain evidence="3 4">DSM 28796</strain>
    </source>
</reference>